<gene>
    <name evidence="2" type="ORF">Slati_1893800</name>
</gene>
<protein>
    <recommendedName>
        <fullName evidence="1">DUF4283 domain-containing protein</fullName>
    </recommendedName>
</protein>
<proteinExistence type="predicted"/>
<dbReference type="InterPro" id="IPR025558">
    <property type="entry name" value="DUF4283"/>
</dbReference>
<name>A0AAW2X2Z9_9LAMI</name>
<feature type="domain" description="DUF4283" evidence="1">
    <location>
        <begin position="37"/>
        <end position="110"/>
    </location>
</feature>
<organism evidence="2">
    <name type="scientific">Sesamum latifolium</name>
    <dbReference type="NCBI Taxonomy" id="2727402"/>
    <lineage>
        <taxon>Eukaryota</taxon>
        <taxon>Viridiplantae</taxon>
        <taxon>Streptophyta</taxon>
        <taxon>Embryophyta</taxon>
        <taxon>Tracheophyta</taxon>
        <taxon>Spermatophyta</taxon>
        <taxon>Magnoliopsida</taxon>
        <taxon>eudicotyledons</taxon>
        <taxon>Gunneridae</taxon>
        <taxon>Pentapetalae</taxon>
        <taxon>asterids</taxon>
        <taxon>lamiids</taxon>
        <taxon>Lamiales</taxon>
        <taxon>Pedaliaceae</taxon>
        <taxon>Sesamum</taxon>
    </lineage>
</organism>
<comment type="caution">
    <text evidence="2">The sequence shown here is derived from an EMBL/GenBank/DDBJ whole genome shotgun (WGS) entry which is preliminary data.</text>
</comment>
<evidence type="ECO:0000313" key="2">
    <source>
        <dbReference type="EMBL" id="KAL0447659.1"/>
    </source>
</evidence>
<sequence>MGGVEADLERLSKAWTLTDEEEDGVALPGGLWETNLDSLQLCLVGRLLSSKPIRFESLCASLQSMLLPVKGMDIKQLDEGRFLLRFWHILNRTRVLDGCSWCFDRNLLIFNTIGELANPMQVDLEWCGFFVHLHELPLSMMNVGVATLIGNRLGMFRDMETDDTGAT</sequence>
<dbReference type="AlphaFoldDB" id="A0AAW2X2Z9"/>
<reference evidence="2" key="2">
    <citation type="journal article" date="2024" name="Plant">
        <title>Genomic evolution and insights into agronomic trait innovations of Sesamum species.</title>
        <authorList>
            <person name="Miao H."/>
            <person name="Wang L."/>
            <person name="Qu L."/>
            <person name="Liu H."/>
            <person name="Sun Y."/>
            <person name="Le M."/>
            <person name="Wang Q."/>
            <person name="Wei S."/>
            <person name="Zheng Y."/>
            <person name="Lin W."/>
            <person name="Duan Y."/>
            <person name="Cao H."/>
            <person name="Xiong S."/>
            <person name="Wang X."/>
            <person name="Wei L."/>
            <person name="Li C."/>
            <person name="Ma Q."/>
            <person name="Ju M."/>
            <person name="Zhao R."/>
            <person name="Li G."/>
            <person name="Mu C."/>
            <person name="Tian Q."/>
            <person name="Mei H."/>
            <person name="Zhang T."/>
            <person name="Gao T."/>
            <person name="Zhang H."/>
        </authorList>
    </citation>
    <scope>NUCLEOTIDE SEQUENCE</scope>
    <source>
        <strain evidence="2">KEN1</strain>
    </source>
</reference>
<dbReference type="Pfam" id="PF14111">
    <property type="entry name" value="DUF4283"/>
    <property type="match status" value="1"/>
</dbReference>
<accession>A0AAW2X2Z9</accession>
<dbReference type="EMBL" id="JACGWN010000006">
    <property type="protein sequence ID" value="KAL0447659.1"/>
    <property type="molecule type" value="Genomic_DNA"/>
</dbReference>
<reference evidence="2" key="1">
    <citation type="submission" date="2020-06" db="EMBL/GenBank/DDBJ databases">
        <authorList>
            <person name="Li T."/>
            <person name="Hu X."/>
            <person name="Zhang T."/>
            <person name="Song X."/>
            <person name="Zhang H."/>
            <person name="Dai N."/>
            <person name="Sheng W."/>
            <person name="Hou X."/>
            <person name="Wei L."/>
        </authorList>
    </citation>
    <scope>NUCLEOTIDE SEQUENCE</scope>
    <source>
        <strain evidence="2">KEN1</strain>
        <tissue evidence="2">Leaf</tissue>
    </source>
</reference>
<evidence type="ECO:0000259" key="1">
    <source>
        <dbReference type="Pfam" id="PF14111"/>
    </source>
</evidence>